<comment type="subcellular location">
    <subcellularLocation>
        <location evidence="1 7">Cell membrane</location>
        <topology evidence="1 7">Multi-pass membrane protein</topology>
    </subcellularLocation>
</comment>
<evidence type="ECO:0000256" key="8">
    <source>
        <dbReference type="SAM" id="MobiDB-lite"/>
    </source>
</evidence>
<dbReference type="InterPro" id="IPR051393">
    <property type="entry name" value="ABC_transporter_permease"/>
</dbReference>
<feature type="transmembrane region" description="Helical" evidence="7">
    <location>
        <begin position="191"/>
        <end position="219"/>
    </location>
</feature>
<dbReference type="CDD" id="cd06261">
    <property type="entry name" value="TM_PBP2"/>
    <property type="match status" value="1"/>
</dbReference>
<keyword evidence="3" id="KW-1003">Cell membrane</keyword>
<feature type="transmembrane region" description="Helical" evidence="7">
    <location>
        <begin position="240"/>
        <end position="262"/>
    </location>
</feature>
<evidence type="ECO:0000256" key="2">
    <source>
        <dbReference type="ARBA" id="ARBA00022448"/>
    </source>
</evidence>
<gene>
    <name evidence="10" type="ORF">OG398_21330</name>
</gene>
<feature type="transmembrane region" description="Helical" evidence="7">
    <location>
        <begin position="143"/>
        <end position="164"/>
    </location>
</feature>
<keyword evidence="5 7" id="KW-1133">Transmembrane helix</keyword>
<evidence type="ECO:0000256" key="1">
    <source>
        <dbReference type="ARBA" id="ARBA00004651"/>
    </source>
</evidence>
<dbReference type="InterPro" id="IPR035906">
    <property type="entry name" value="MetI-like_sf"/>
</dbReference>
<reference evidence="10" key="1">
    <citation type="submission" date="2022-10" db="EMBL/GenBank/DDBJ databases">
        <title>The complete genomes of actinobacterial strains from the NBC collection.</title>
        <authorList>
            <person name="Joergensen T.S."/>
            <person name="Alvarez Arevalo M."/>
            <person name="Sterndorff E.B."/>
            <person name="Faurdal D."/>
            <person name="Vuksanovic O."/>
            <person name="Mourched A.-S."/>
            <person name="Charusanti P."/>
            <person name="Shaw S."/>
            <person name="Blin K."/>
            <person name="Weber T."/>
        </authorList>
    </citation>
    <scope>NUCLEOTIDE SEQUENCE</scope>
    <source>
        <strain evidence="10">NBC_00008</strain>
    </source>
</reference>
<evidence type="ECO:0000256" key="6">
    <source>
        <dbReference type="ARBA" id="ARBA00023136"/>
    </source>
</evidence>
<feature type="compositionally biased region" description="Low complexity" evidence="8">
    <location>
        <begin position="1"/>
        <end position="19"/>
    </location>
</feature>
<keyword evidence="2 7" id="KW-0813">Transport</keyword>
<keyword evidence="4 7" id="KW-0812">Transmembrane</keyword>
<dbReference type="PANTHER" id="PTHR30193:SF41">
    <property type="entry name" value="DIACETYLCHITOBIOSE UPTAKE SYSTEM PERMEASE PROTEIN NGCF"/>
    <property type="match status" value="1"/>
</dbReference>
<protein>
    <submittedName>
        <fullName evidence="10">Sugar ABC transporter permease</fullName>
    </submittedName>
</protein>
<dbReference type="EMBL" id="CP108313">
    <property type="protein sequence ID" value="WTW70624.1"/>
    <property type="molecule type" value="Genomic_DNA"/>
</dbReference>
<feature type="transmembrane region" description="Helical" evidence="7">
    <location>
        <begin position="45"/>
        <end position="69"/>
    </location>
</feature>
<organism evidence="10">
    <name type="scientific">Streptomyces sp. NBC_00008</name>
    <dbReference type="NCBI Taxonomy" id="2903610"/>
    <lineage>
        <taxon>Bacteria</taxon>
        <taxon>Bacillati</taxon>
        <taxon>Actinomycetota</taxon>
        <taxon>Actinomycetes</taxon>
        <taxon>Kitasatosporales</taxon>
        <taxon>Streptomycetaceae</taxon>
        <taxon>Streptomyces</taxon>
    </lineage>
</organism>
<dbReference type="PANTHER" id="PTHR30193">
    <property type="entry name" value="ABC TRANSPORTER PERMEASE PROTEIN"/>
    <property type="match status" value="1"/>
</dbReference>
<dbReference type="InterPro" id="IPR000515">
    <property type="entry name" value="MetI-like"/>
</dbReference>
<evidence type="ECO:0000313" key="10">
    <source>
        <dbReference type="EMBL" id="WTW70624.1"/>
    </source>
</evidence>
<dbReference type="PROSITE" id="PS50928">
    <property type="entry name" value="ABC_TM1"/>
    <property type="match status" value="1"/>
</dbReference>
<comment type="similarity">
    <text evidence="7">Belongs to the binding-protein-dependent transport system permease family.</text>
</comment>
<sequence>MTSLSPSRTGTAGAGASAPAAPPGPTPAGPGGGPRKRPAWSWPSAGGFAVFVLPTLAVFTAFVLAPILWTLYIGMTDERATRPKTSFVGLDNYRLLIQDEGFRHSLWNTVIITVIVVLLTNVLGLAIALLLRKQGRLYSLLRSVYFTPVILSAVVVSVIGRSILSDKGLLNSTLVSMGVDNPPGWLTDPSYALYSVSGIMVWQMLGFAVVVYLAGLAGIPVELEEAASLDGAGPWQQFRAITWPMLAPALTINTVMLMISSFKIYDQIAVLTNGGPGTDGTATVAFDVVRTAFSEQRPGVASAMAGIMLVVVAIASVTTLRLLQRREANL</sequence>
<proteinExistence type="inferred from homology"/>
<evidence type="ECO:0000256" key="7">
    <source>
        <dbReference type="RuleBase" id="RU363032"/>
    </source>
</evidence>
<evidence type="ECO:0000259" key="9">
    <source>
        <dbReference type="PROSITE" id="PS50928"/>
    </source>
</evidence>
<evidence type="ECO:0000256" key="5">
    <source>
        <dbReference type="ARBA" id="ARBA00022989"/>
    </source>
</evidence>
<dbReference type="GO" id="GO:0055085">
    <property type="term" value="P:transmembrane transport"/>
    <property type="evidence" value="ECO:0007669"/>
    <property type="project" value="InterPro"/>
</dbReference>
<dbReference type="AlphaFoldDB" id="A0AAU2VTF4"/>
<dbReference type="Pfam" id="PF00528">
    <property type="entry name" value="BPD_transp_1"/>
    <property type="match status" value="1"/>
</dbReference>
<dbReference type="SUPFAM" id="SSF161098">
    <property type="entry name" value="MetI-like"/>
    <property type="match status" value="1"/>
</dbReference>
<feature type="region of interest" description="Disordered" evidence="8">
    <location>
        <begin position="1"/>
        <end position="38"/>
    </location>
</feature>
<dbReference type="Gene3D" id="1.10.3720.10">
    <property type="entry name" value="MetI-like"/>
    <property type="match status" value="1"/>
</dbReference>
<feature type="transmembrane region" description="Helical" evidence="7">
    <location>
        <begin position="106"/>
        <end position="131"/>
    </location>
</feature>
<accession>A0AAU2VTF4</accession>
<evidence type="ECO:0000256" key="4">
    <source>
        <dbReference type="ARBA" id="ARBA00022692"/>
    </source>
</evidence>
<evidence type="ECO:0000256" key="3">
    <source>
        <dbReference type="ARBA" id="ARBA00022475"/>
    </source>
</evidence>
<keyword evidence="6 7" id="KW-0472">Membrane</keyword>
<dbReference type="GO" id="GO:0005886">
    <property type="term" value="C:plasma membrane"/>
    <property type="evidence" value="ECO:0007669"/>
    <property type="project" value="UniProtKB-SubCell"/>
</dbReference>
<feature type="transmembrane region" description="Helical" evidence="7">
    <location>
        <begin position="300"/>
        <end position="323"/>
    </location>
</feature>
<feature type="domain" description="ABC transmembrane type-1" evidence="9">
    <location>
        <begin position="106"/>
        <end position="319"/>
    </location>
</feature>
<name>A0AAU2VTF4_9ACTN</name>